<reference evidence="1" key="1">
    <citation type="submission" date="2020-04" db="EMBL/GenBank/DDBJ databases">
        <authorList>
            <person name="Chiriac C."/>
            <person name="Salcher M."/>
            <person name="Ghai R."/>
            <person name="Kavagutti S V."/>
        </authorList>
    </citation>
    <scope>NUCLEOTIDE SEQUENCE</scope>
</reference>
<evidence type="ECO:0008006" key="2">
    <source>
        <dbReference type="Google" id="ProtNLM"/>
    </source>
</evidence>
<organism evidence="1">
    <name type="scientific">uncultured Caudovirales phage</name>
    <dbReference type="NCBI Taxonomy" id="2100421"/>
    <lineage>
        <taxon>Viruses</taxon>
        <taxon>Duplodnaviria</taxon>
        <taxon>Heunggongvirae</taxon>
        <taxon>Uroviricota</taxon>
        <taxon>Caudoviricetes</taxon>
        <taxon>Peduoviridae</taxon>
        <taxon>Maltschvirus</taxon>
        <taxon>Maltschvirus maltsch</taxon>
    </lineage>
</organism>
<sequence>MENYKNYNETRGLKPFYMGIPIEVLRRIGDTYREGFYKYDEQNPWTRYYQKEMLPNDFLEVFNNAVEHLFNGYDEIANGNIHEGGEDHLAHAVVNLCMIIWATEKGFLPNKLRAVQGMIETKSSSSEEIQVELTPKVEELPTVAEKVGKSILDVLNLRKKANS</sequence>
<proteinExistence type="predicted"/>
<dbReference type="EMBL" id="LR796415">
    <property type="protein sequence ID" value="CAB4142713.1"/>
    <property type="molecule type" value="Genomic_DNA"/>
</dbReference>
<evidence type="ECO:0000313" key="1">
    <source>
        <dbReference type="EMBL" id="CAB4142713.1"/>
    </source>
</evidence>
<accession>A0A6J5MBL4</accession>
<name>A0A6J5MBL4_9CAUD</name>
<gene>
    <name evidence="1" type="ORF">UFOVP434_32</name>
</gene>
<protein>
    <recommendedName>
        <fullName evidence="2">dATP/dGTP diphosphohydrolase N-terminal domain-containing protein</fullName>
    </recommendedName>
</protein>